<feature type="domain" description="LNR" evidence="5">
    <location>
        <begin position="482"/>
        <end position="522"/>
    </location>
</feature>
<feature type="domain" description="LNR" evidence="5">
    <location>
        <begin position="523"/>
        <end position="563"/>
    </location>
</feature>
<keyword evidence="7" id="KW-1185">Reference proteome</keyword>
<keyword evidence="1" id="KW-0677">Repeat</keyword>
<feature type="compositionally biased region" description="Polar residues" evidence="4">
    <location>
        <begin position="45"/>
        <end position="54"/>
    </location>
</feature>
<feature type="domain" description="LNR" evidence="5">
    <location>
        <begin position="618"/>
        <end position="657"/>
    </location>
</feature>
<dbReference type="SMART" id="SM00004">
    <property type="entry name" value="NL"/>
    <property type="match status" value="4"/>
</dbReference>
<dbReference type="AlphaFoldDB" id="A0AAD3D0C6"/>
<keyword evidence="2" id="KW-1015">Disulfide bond</keyword>
<feature type="compositionally biased region" description="Polar residues" evidence="4">
    <location>
        <begin position="239"/>
        <end position="255"/>
    </location>
</feature>
<feature type="domain" description="LNR" evidence="5">
    <location>
        <begin position="569"/>
        <end position="600"/>
    </location>
</feature>
<feature type="region of interest" description="Disordered" evidence="4">
    <location>
        <begin position="1"/>
        <end position="295"/>
    </location>
</feature>
<feature type="compositionally biased region" description="Basic and acidic residues" evidence="4">
    <location>
        <begin position="102"/>
        <end position="117"/>
    </location>
</feature>
<dbReference type="InterPro" id="IPR000800">
    <property type="entry name" value="Notch_dom"/>
</dbReference>
<dbReference type="EMBL" id="BLLK01000047">
    <property type="protein sequence ID" value="GFH54235.1"/>
    <property type="molecule type" value="Genomic_DNA"/>
</dbReference>
<feature type="region of interest" description="Disordered" evidence="4">
    <location>
        <begin position="360"/>
        <end position="440"/>
    </location>
</feature>
<dbReference type="Gene3D" id="3.30.300.320">
    <property type="match status" value="2"/>
</dbReference>
<evidence type="ECO:0000256" key="1">
    <source>
        <dbReference type="ARBA" id="ARBA00022737"/>
    </source>
</evidence>
<feature type="compositionally biased region" description="Low complexity" evidence="4">
    <location>
        <begin position="360"/>
        <end position="387"/>
    </location>
</feature>
<protein>
    <recommendedName>
        <fullName evidence="5">LNR domain-containing protein</fullName>
    </recommendedName>
</protein>
<sequence length="697" mass="76419">MENGISDIIEHGLDHLPTCSGRSDEDNMNVKEETSDENQIDVRLSRSSSKNENITMDEESEIISNSSKRSRSIDDEAMTSMHDDQSCKSEEKSVQSFHSKSHSKDDSISSQLKHQEVEAYDTTTDNSISRDEISSTEKSVNSDHIQRRSRSGDEHYSSEIRSKPERIDSRDYSKEFYLESRESEIGAVDRKNSSHEPSYSRSEQSRRLYGNESLSRGRSFYNDSQKHSYKERSTDDSSQKCAQFTERSNNLPSESQDVKSEATADANDIESHPRESASKVGSQTPTTDKPKLPQRPSNPALKCFVFIWVSAALVVGIYFASDKICKRDCDGFNFDQCDAYCEAIAEYGIGLPATSVPSMQPSISSMPSISTQPTPSPSTAASQQPSTARPTAYPTTSSHPTTIAPTQNPSLSSIPTTYGQTLSPTIQNTQSPSFLQGSTAPPTILASNTYNSPSFLPSRRESALPSISFSPSPFPSVSTLPTVNVPVLCTIPEGNDRSQLGDGVCQDSLNTRECEWDKGDCFTSAEYPQCPAGNEAYKLGNRRCDYEVPFNSPACGYDGGDCLQLKKKYPDCAELSSIGDRTCNSDANNIDCRYDGGDCEVIDCDIEPYTSLEFCSDYNLNFPNCTVANAARIGNGVCDIAGDYNTEECGYDGGDCSGIEGCTIDETLSELETSLGNGSCDKIFNRAECNFDDTDCL</sequence>
<dbReference type="Pfam" id="PF00066">
    <property type="entry name" value="Notch"/>
    <property type="match status" value="1"/>
</dbReference>
<proteinExistence type="predicted"/>
<dbReference type="Proteomes" id="UP001054902">
    <property type="component" value="Unassembled WGS sequence"/>
</dbReference>
<evidence type="ECO:0000259" key="5">
    <source>
        <dbReference type="SMART" id="SM00004"/>
    </source>
</evidence>
<feature type="compositionally biased region" description="Basic and acidic residues" evidence="4">
    <location>
        <begin position="22"/>
        <end position="33"/>
    </location>
</feature>
<gene>
    <name evidence="6" type="ORF">CTEN210_10711</name>
</gene>
<feature type="compositionally biased region" description="Basic and acidic residues" evidence="4">
    <location>
        <begin position="128"/>
        <end position="194"/>
    </location>
</feature>
<comment type="caution">
    <text evidence="6">The sequence shown here is derived from an EMBL/GenBank/DDBJ whole genome shotgun (WGS) entry which is preliminary data.</text>
</comment>
<name>A0AAD3D0C6_9STRA</name>
<feature type="compositionally biased region" description="Polar residues" evidence="4">
    <location>
        <begin position="393"/>
        <end position="440"/>
    </location>
</feature>
<evidence type="ECO:0000256" key="3">
    <source>
        <dbReference type="ARBA" id="ARBA00023180"/>
    </source>
</evidence>
<reference evidence="6 7" key="1">
    <citation type="journal article" date="2021" name="Sci. Rep.">
        <title>The genome of the diatom Chaetoceros tenuissimus carries an ancient integrated fragment of an extant virus.</title>
        <authorList>
            <person name="Hongo Y."/>
            <person name="Kimura K."/>
            <person name="Takaki Y."/>
            <person name="Yoshida Y."/>
            <person name="Baba S."/>
            <person name="Kobayashi G."/>
            <person name="Nagasaki K."/>
            <person name="Hano T."/>
            <person name="Tomaru Y."/>
        </authorList>
    </citation>
    <scope>NUCLEOTIDE SEQUENCE [LARGE SCALE GENOMIC DNA]</scope>
    <source>
        <strain evidence="6 7">NIES-3715</strain>
    </source>
</reference>
<accession>A0AAD3D0C6</accession>
<feature type="compositionally biased region" description="Basic and acidic residues" evidence="4">
    <location>
        <begin position="81"/>
        <end position="93"/>
    </location>
</feature>
<keyword evidence="3" id="KW-0325">Glycoprotein</keyword>
<evidence type="ECO:0000313" key="7">
    <source>
        <dbReference type="Proteomes" id="UP001054902"/>
    </source>
</evidence>
<feature type="compositionally biased region" description="Basic and acidic residues" evidence="4">
    <location>
        <begin position="224"/>
        <end position="238"/>
    </location>
</feature>
<dbReference type="PRINTS" id="PR01452">
    <property type="entry name" value="LNOTCHREPEAT"/>
</dbReference>
<evidence type="ECO:0000256" key="4">
    <source>
        <dbReference type="SAM" id="MobiDB-lite"/>
    </source>
</evidence>
<evidence type="ECO:0000256" key="2">
    <source>
        <dbReference type="ARBA" id="ARBA00023157"/>
    </source>
</evidence>
<evidence type="ECO:0000313" key="6">
    <source>
        <dbReference type="EMBL" id="GFH54235.1"/>
    </source>
</evidence>
<organism evidence="6 7">
    <name type="scientific">Chaetoceros tenuissimus</name>
    <dbReference type="NCBI Taxonomy" id="426638"/>
    <lineage>
        <taxon>Eukaryota</taxon>
        <taxon>Sar</taxon>
        <taxon>Stramenopiles</taxon>
        <taxon>Ochrophyta</taxon>
        <taxon>Bacillariophyta</taxon>
        <taxon>Coscinodiscophyceae</taxon>
        <taxon>Chaetocerotophycidae</taxon>
        <taxon>Chaetocerotales</taxon>
        <taxon>Chaetocerotaceae</taxon>
        <taxon>Chaetoceros</taxon>
    </lineage>
</organism>